<keyword evidence="7" id="KW-0406">Ion transport</keyword>
<dbReference type="Pfam" id="PF00593">
    <property type="entry name" value="TonB_dep_Rec_b-barrel"/>
    <property type="match status" value="1"/>
</dbReference>
<keyword evidence="13" id="KW-0732">Signal</keyword>
<evidence type="ECO:0000256" key="11">
    <source>
        <dbReference type="PROSITE-ProRule" id="PRU01360"/>
    </source>
</evidence>
<keyword evidence="9 11" id="KW-0472">Membrane</keyword>
<evidence type="ECO:0000256" key="7">
    <source>
        <dbReference type="ARBA" id="ARBA00023065"/>
    </source>
</evidence>
<feature type="domain" description="TonB-dependent receptor-like beta-barrel" evidence="14">
    <location>
        <begin position="278"/>
        <end position="757"/>
    </location>
</feature>
<keyword evidence="5 11" id="KW-0812">Transmembrane</keyword>
<evidence type="ECO:0000313" key="16">
    <source>
        <dbReference type="EMBL" id="MDR6511993.1"/>
    </source>
</evidence>
<accession>A0ABU1MPC4</accession>
<keyword evidence="8 12" id="KW-0798">TonB box</keyword>
<organism evidence="16 17">
    <name type="scientific">Novosphingobium capsulatum</name>
    <dbReference type="NCBI Taxonomy" id="13688"/>
    <lineage>
        <taxon>Bacteria</taxon>
        <taxon>Pseudomonadati</taxon>
        <taxon>Pseudomonadota</taxon>
        <taxon>Alphaproteobacteria</taxon>
        <taxon>Sphingomonadales</taxon>
        <taxon>Sphingomonadaceae</taxon>
        <taxon>Novosphingobium</taxon>
    </lineage>
</organism>
<dbReference type="InterPro" id="IPR000531">
    <property type="entry name" value="Beta-barrel_TonB"/>
</dbReference>
<evidence type="ECO:0000256" key="10">
    <source>
        <dbReference type="ARBA" id="ARBA00023237"/>
    </source>
</evidence>
<feature type="domain" description="TonB-dependent receptor plug" evidence="15">
    <location>
        <begin position="60"/>
        <end position="167"/>
    </location>
</feature>
<dbReference type="InterPro" id="IPR036942">
    <property type="entry name" value="Beta-barrel_TonB_sf"/>
</dbReference>
<evidence type="ECO:0000259" key="14">
    <source>
        <dbReference type="Pfam" id="PF00593"/>
    </source>
</evidence>
<reference evidence="16 17" key="1">
    <citation type="submission" date="2023-07" db="EMBL/GenBank/DDBJ databases">
        <title>Sorghum-associated microbial communities from plants grown in Nebraska, USA.</title>
        <authorList>
            <person name="Schachtman D."/>
        </authorList>
    </citation>
    <scope>NUCLEOTIDE SEQUENCE [LARGE SCALE GENOMIC DNA]</scope>
    <source>
        <strain evidence="16 17">DS1027</strain>
    </source>
</reference>
<evidence type="ECO:0000256" key="4">
    <source>
        <dbReference type="ARBA" id="ARBA00022496"/>
    </source>
</evidence>
<proteinExistence type="inferred from homology"/>
<dbReference type="SUPFAM" id="SSF56935">
    <property type="entry name" value="Porins"/>
    <property type="match status" value="1"/>
</dbReference>
<dbReference type="PANTHER" id="PTHR32552:SF81">
    <property type="entry name" value="TONB-DEPENDENT OUTER MEMBRANE RECEPTOR"/>
    <property type="match status" value="1"/>
</dbReference>
<evidence type="ECO:0000256" key="12">
    <source>
        <dbReference type="RuleBase" id="RU003357"/>
    </source>
</evidence>
<dbReference type="InterPro" id="IPR006311">
    <property type="entry name" value="TAT_signal"/>
</dbReference>
<feature type="signal peptide" evidence="13">
    <location>
        <begin position="1"/>
        <end position="25"/>
    </location>
</feature>
<keyword evidence="10 11" id="KW-0998">Cell outer membrane</keyword>
<evidence type="ECO:0000256" key="2">
    <source>
        <dbReference type="ARBA" id="ARBA00022448"/>
    </source>
</evidence>
<dbReference type="PANTHER" id="PTHR32552">
    <property type="entry name" value="FERRICHROME IRON RECEPTOR-RELATED"/>
    <property type="match status" value="1"/>
</dbReference>
<dbReference type="Gene3D" id="2.40.170.20">
    <property type="entry name" value="TonB-dependent receptor, beta-barrel domain"/>
    <property type="match status" value="1"/>
</dbReference>
<evidence type="ECO:0000256" key="13">
    <source>
        <dbReference type="SAM" id="SignalP"/>
    </source>
</evidence>
<evidence type="ECO:0000256" key="3">
    <source>
        <dbReference type="ARBA" id="ARBA00022452"/>
    </source>
</evidence>
<keyword evidence="6" id="KW-0408">Iron</keyword>
<dbReference type="Proteomes" id="UP001184150">
    <property type="component" value="Unassembled WGS sequence"/>
</dbReference>
<dbReference type="EMBL" id="JAVDRD010000007">
    <property type="protein sequence ID" value="MDR6511993.1"/>
    <property type="molecule type" value="Genomic_DNA"/>
</dbReference>
<keyword evidence="3 11" id="KW-1134">Transmembrane beta strand</keyword>
<dbReference type="PROSITE" id="PS52016">
    <property type="entry name" value="TONB_DEPENDENT_REC_3"/>
    <property type="match status" value="1"/>
</dbReference>
<evidence type="ECO:0000259" key="15">
    <source>
        <dbReference type="Pfam" id="PF07715"/>
    </source>
</evidence>
<evidence type="ECO:0000313" key="17">
    <source>
        <dbReference type="Proteomes" id="UP001184150"/>
    </source>
</evidence>
<gene>
    <name evidence="16" type="ORF">J2792_002876</name>
</gene>
<keyword evidence="4" id="KW-0410">Iron transport</keyword>
<name>A0ABU1MPC4_9SPHN</name>
<comment type="caution">
    <text evidence="16">The sequence shown here is derived from an EMBL/GenBank/DDBJ whole genome shotgun (WGS) entry which is preliminary data.</text>
</comment>
<keyword evidence="16" id="KW-0675">Receptor</keyword>
<keyword evidence="17" id="KW-1185">Reference proteome</keyword>
<protein>
    <submittedName>
        <fullName evidence="16">Iron complex outermembrane receptor protein</fullName>
    </submittedName>
</protein>
<evidence type="ECO:0000256" key="6">
    <source>
        <dbReference type="ARBA" id="ARBA00023004"/>
    </source>
</evidence>
<feature type="chain" id="PRO_5045252640" evidence="13">
    <location>
        <begin position="26"/>
        <end position="802"/>
    </location>
</feature>
<keyword evidence="2 11" id="KW-0813">Transport</keyword>
<dbReference type="PROSITE" id="PS51318">
    <property type="entry name" value="TAT"/>
    <property type="match status" value="1"/>
</dbReference>
<evidence type="ECO:0000256" key="9">
    <source>
        <dbReference type="ARBA" id="ARBA00023136"/>
    </source>
</evidence>
<dbReference type="InterPro" id="IPR012910">
    <property type="entry name" value="Plug_dom"/>
</dbReference>
<dbReference type="InterPro" id="IPR039426">
    <property type="entry name" value="TonB-dep_rcpt-like"/>
</dbReference>
<sequence>MHRSARRLALLASATALAPIAAAHAAPAPAEAAPAAPAAEADGGVKDDIVVTATRRETRLQQTPVAVSVIGNEFRAQQNVITARDLAGQIPGLYTAPSGITPLTNTFFIRGIGNSDPIFDPTVGTYIDDVYLARAINGMSDLTDVERVEVLRGPQGTLFGANSAGGAIRYVTRTPTERFDLRGDVGYGNYNTVNAHGYVAGSLVPGLLVGSVAIAHDQHDGYTWNPSLKTHVNNQQTTGGRIKLVLTPAAGLKVTLTADGTIDHSQTASYVATTYNASNAKLSGLGAITGGTLYSPTSFSSYQANVSYAGRYPVNTSRSGGVTARIDYDLDSHLALHSISALRAFSQNPVNYNNDGQARLPYNSAQPRAIDISDNAITYRQHQFTQELQLQGTWQAFDFTGGLYYLFENFASERLGYVTGLPQSDTALPAAPFDQIGRTRSFNYSAYLQGNVHVTPRLTFTAGGRYIIQRRTFAFRGVNYDLDGNPIDPTLYPQVLTGGAIPALGVTVSASQVNFTNANILNAKTWRAFTPKAGISWQAAPDVFLFANYAKGFDAGGFNNRALNLATALPYNPETVNTIEAGIKTEWLDHALRVNLTGFHNAYKNLQTAVSAYSPVSGTYVSTRGNAPSAHTEGFELETAAQPWRSLALTFNVTYLATRYDDYAAPAYGTVPAYTYTGNQFPFQPKWQYFASATWTVPAGLPGELKLGASGNFQTSFFSNQLNTPAYQIAAHGYANAFISYATADERWTFTLTGRNLTNSFFFTSLTPVGAAIKAGPYAGTLLLQGAQNPPRTVFLKAAYAF</sequence>
<dbReference type="Pfam" id="PF07715">
    <property type="entry name" value="Plug"/>
    <property type="match status" value="1"/>
</dbReference>
<evidence type="ECO:0000256" key="5">
    <source>
        <dbReference type="ARBA" id="ARBA00022692"/>
    </source>
</evidence>
<evidence type="ECO:0000256" key="1">
    <source>
        <dbReference type="ARBA" id="ARBA00004571"/>
    </source>
</evidence>
<comment type="similarity">
    <text evidence="11 12">Belongs to the TonB-dependent receptor family.</text>
</comment>
<comment type="subcellular location">
    <subcellularLocation>
        <location evidence="1 11">Cell outer membrane</location>
        <topology evidence="1 11">Multi-pass membrane protein</topology>
    </subcellularLocation>
</comment>
<evidence type="ECO:0000256" key="8">
    <source>
        <dbReference type="ARBA" id="ARBA00023077"/>
    </source>
</evidence>
<dbReference type="RefSeq" id="WP_309805685.1">
    <property type="nucleotide sequence ID" value="NZ_JAVDRD010000007.1"/>
</dbReference>